<proteinExistence type="predicted"/>
<evidence type="ECO:0000313" key="1">
    <source>
        <dbReference type="EMBL" id="TDP74490.1"/>
    </source>
</evidence>
<name>A0A4R6QS84_9BURK</name>
<comment type="caution">
    <text evidence="1">The sequence shown here is derived from an EMBL/GenBank/DDBJ whole genome shotgun (WGS) entry which is preliminary data.</text>
</comment>
<dbReference type="Gene3D" id="1.10.287.950">
    <property type="entry name" value="Methyl-accepting chemotaxis protein"/>
    <property type="match status" value="1"/>
</dbReference>
<organism evidence="1 2">
    <name type="scientific">Roseateles toxinivorans</name>
    <dbReference type="NCBI Taxonomy" id="270368"/>
    <lineage>
        <taxon>Bacteria</taxon>
        <taxon>Pseudomonadati</taxon>
        <taxon>Pseudomonadota</taxon>
        <taxon>Betaproteobacteria</taxon>
        <taxon>Burkholderiales</taxon>
        <taxon>Sphaerotilaceae</taxon>
        <taxon>Roseateles</taxon>
    </lineage>
</organism>
<dbReference type="Proteomes" id="UP000295361">
    <property type="component" value="Unassembled WGS sequence"/>
</dbReference>
<dbReference type="AlphaFoldDB" id="A0A4R6QS84"/>
<dbReference type="InParanoid" id="A0A4R6QS84"/>
<dbReference type="SUPFAM" id="SSF58104">
    <property type="entry name" value="Methyl-accepting chemotaxis protein (MCP) signaling domain"/>
    <property type="match status" value="1"/>
</dbReference>
<gene>
    <name evidence="1" type="ORF">DES47_101551</name>
</gene>
<accession>A0A4R6QS84</accession>
<keyword evidence="2" id="KW-1185">Reference proteome</keyword>
<dbReference type="EMBL" id="SNXS01000001">
    <property type="protein sequence ID" value="TDP74490.1"/>
    <property type="molecule type" value="Genomic_DNA"/>
</dbReference>
<evidence type="ECO:0000313" key="2">
    <source>
        <dbReference type="Proteomes" id="UP000295361"/>
    </source>
</evidence>
<sequence>MRANAPITQKEFVFSSMETLLSDLITAITGASREQTIGIAQVGRAVDQLDEVAQRSAAMVEQSGAAANTTSERAQRLMGAVRVYA</sequence>
<dbReference type="RefSeq" id="WP_133699107.1">
    <property type="nucleotide sequence ID" value="NZ_SNXS01000001.1"/>
</dbReference>
<reference evidence="1 2" key="1">
    <citation type="submission" date="2019-03" db="EMBL/GenBank/DDBJ databases">
        <title>Genomic Encyclopedia of Type Strains, Phase IV (KMG-IV): sequencing the most valuable type-strain genomes for metagenomic binning, comparative biology and taxonomic classification.</title>
        <authorList>
            <person name="Goeker M."/>
        </authorList>
    </citation>
    <scope>NUCLEOTIDE SEQUENCE [LARGE SCALE GENOMIC DNA]</scope>
    <source>
        <strain evidence="1 2">DSM 16998</strain>
    </source>
</reference>
<protein>
    <submittedName>
        <fullName evidence="1">Methyl-accepting chemotaxis protein (MCP) signaling protein</fullName>
    </submittedName>
</protein>